<protein>
    <recommendedName>
        <fullName evidence="1">Ribonuclease R winged-helix domain-containing protein</fullName>
    </recommendedName>
</protein>
<sequence length="84" mass="9540">MKEHIFILEVIKQCNEKGKAVSRDLLSSKSKESEFVLSPQQIRRLDILESEGFVVKGRGRAGTKITDVGIEYLYFLKSKSAVYC</sequence>
<proteinExistence type="predicted"/>
<evidence type="ECO:0000313" key="2">
    <source>
        <dbReference type="EMBL" id="OFD76139.1"/>
    </source>
</evidence>
<evidence type="ECO:0000259" key="1">
    <source>
        <dbReference type="Pfam" id="PF08461"/>
    </source>
</evidence>
<comment type="caution">
    <text evidence="2">The sequence shown here is derived from an EMBL/GenBank/DDBJ whole genome shotgun (WGS) entry which is preliminary data.</text>
</comment>
<name>A0A1E8B4V7_BACMY</name>
<dbReference type="AlphaFoldDB" id="A0A1E8B4V7"/>
<gene>
    <name evidence="2" type="ORF">BWGOE8_34200</name>
</gene>
<dbReference type="EMBL" id="LXLT01000051">
    <property type="protein sequence ID" value="OFD76139.1"/>
    <property type="molecule type" value="Genomic_DNA"/>
</dbReference>
<dbReference type="Proteomes" id="UP000175706">
    <property type="component" value="Unassembled WGS sequence"/>
</dbReference>
<organism evidence="2 3">
    <name type="scientific">Bacillus mycoides</name>
    <dbReference type="NCBI Taxonomy" id="1405"/>
    <lineage>
        <taxon>Bacteria</taxon>
        <taxon>Bacillati</taxon>
        <taxon>Bacillota</taxon>
        <taxon>Bacilli</taxon>
        <taxon>Bacillales</taxon>
        <taxon>Bacillaceae</taxon>
        <taxon>Bacillus</taxon>
        <taxon>Bacillus cereus group</taxon>
    </lineage>
</organism>
<evidence type="ECO:0000313" key="3">
    <source>
        <dbReference type="Proteomes" id="UP000175706"/>
    </source>
</evidence>
<reference evidence="2 3" key="1">
    <citation type="submission" date="2016-05" db="EMBL/GenBank/DDBJ databases">
        <title>Bacillus thuringiensis and Bacillus weihenstephanensis as novel biocontrol agents of wilt causing Verticillium species.</title>
        <authorList>
            <person name="Hollensteiner J."/>
            <person name="Wemheuer F."/>
            <person name="Harting R."/>
            <person name="Kolarzyk A."/>
            <person name="Diaz-Valerio S."/>
            <person name="Poehlein A."/>
            <person name="Brzuszkiewicz E."/>
            <person name="Nesemann K."/>
            <person name="Braus-Stromeyer S."/>
            <person name="Braus G."/>
            <person name="Daniel R."/>
            <person name="Liesegang H."/>
        </authorList>
    </citation>
    <scope>NUCLEOTIDE SEQUENCE [LARGE SCALE GENOMIC DNA]</scope>
    <source>
        <strain evidence="2 3">GOE8</strain>
    </source>
</reference>
<accession>A0A1E8B4V7</accession>
<dbReference type="Pfam" id="PF08461">
    <property type="entry name" value="WHD_RNase_R"/>
    <property type="match status" value="1"/>
</dbReference>
<feature type="domain" description="Ribonuclease R winged-helix" evidence="1">
    <location>
        <begin position="7"/>
        <end position="73"/>
    </location>
</feature>
<dbReference type="PATRIC" id="fig|86662.25.peg.3507"/>
<dbReference type="InterPro" id="IPR013668">
    <property type="entry name" value="RNase_R_HTH_12"/>
</dbReference>